<proteinExistence type="predicted"/>
<keyword evidence="2" id="KW-1185">Reference proteome</keyword>
<dbReference type="EMBL" id="MARB01000006">
    <property type="protein sequence ID" value="ODJ88262.1"/>
    <property type="molecule type" value="Genomic_DNA"/>
</dbReference>
<comment type="caution">
    <text evidence="1">The sequence shown here is derived from an EMBL/GenBank/DDBJ whole genome shotgun (WGS) entry which is preliminary data.</text>
</comment>
<dbReference type="AlphaFoldDB" id="A0A7Z0VM87"/>
<protein>
    <submittedName>
        <fullName evidence="1">Uncharacterized protein</fullName>
    </submittedName>
</protein>
<gene>
    <name evidence="1" type="ORF">CODIS_12630</name>
</gene>
<organism evidence="1 2">
    <name type="scientific">Candidatus Thiodiazotropha endolucinida</name>
    <dbReference type="NCBI Taxonomy" id="1655433"/>
    <lineage>
        <taxon>Bacteria</taxon>
        <taxon>Pseudomonadati</taxon>
        <taxon>Pseudomonadota</taxon>
        <taxon>Gammaproteobacteria</taxon>
        <taxon>Chromatiales</taxon>
        <taxon>Sedimenticolaceae</taxon>
        <taxon>Candidatus Thiodiazotropha</taxon>
    </lineage>
</organism>
<evidence type="ECO:0000313" key="1">
    <source>
        <dbReference type="EMBL" id="ODJ88262.1"/>
    </source>
</evidence>
<name>A0A7Z0VM87_9GAMM</name>
<dbReference type="Proteomes" id="UP000094769">
    <property type="component" value="Unassembled WGS sequence"/>
</dbReference>
<reference evidence="1 2" key="1">
    <citation type="submission" date="2016-06" db="EMBL/GenBank/DDBJ databases">
        <title>Genome sequence of endosymbiont of Candidatus Endolucinida thiodiazotropha.</title>
        <authorList>
            <person name="Poehlein A."/>
            <person name="Koenig S."/>
            <person name="Heiden S.E."/>
            <person name="Thuermer A."/>
            <person name="Voget S."/>
            <person name="Daniel R."/>
            <person name="Markert S."/>
            <person name="Gros O."/>
            <person name="Schweder T."/>
        </authorList>
    </citation>
    <scope>NUCLEOTIDE SEQUENCE [LARGE SCALE GENOMIC DNA]</scope>
    <source>
        <strain evidence="1 2">COS</strain>
    </source>
</reference>
<accession>A0A7Z0VM87</accession>
<evidence type="ECO:0000313" key="2">
    <source>
        <dbReference type="Proteomes" id="UP000094769"/>
    </source>
</evidence>
<sequence length="51" mass="5893">MGSPPIWHSISKLFLNYPQYSATDRVIVNFISKPQMLANSYKSANERKSIY</sequence>